<evidence type="ECO:0000313" key="1">
    <source>
        <dbReference type="EMBL" id="CAB4785859.1"/>
    </source>
</evidence>
<dbReference type="EMBL" id="CAFAAH010000003">
    <property type="protein sequence ID" value="CAB4785859.1"/>
    <property type="molecule type" value="Genomic_DNA"/>
</dbReference>
<sequence length="84" mass="8746">MNEVAEVCHVENGTVVLTSTSKTRTVYPVIAAPLAMPEYVSATEAFRGVAVSPVTSGRAMGITAGVGAERSLVPASLLERTRNV</sequence>
<accession>A0A6J6WPI8</accession>
<name>A0A6J6WPI8_9ZZZZ</name>
<protein>
    <submittedName>
        <fullName evidence="1">Unannotated protein</fullName>
    </submittedName>
</protein>
<gene>
    <name evidence="1" type="ORF">UFOPK2996_00079</name>
</gene>
<proteinExistence type="predicted"/>
<organism evidence="1">
    <name type="scientific">freshwater metagenome</name>
    <dbReference type="NCBI Taxonomy" id="449393"/>
    <lineage>
        <taxon>unclassified sequences</taxon>
        <taxon>metagenomes</taxon>
        <taxon>ecological metagenomes</taxon>
    </lineage>
</organism>
<reference evidence="1" key="1">
    <citation type="submission" date="2020-05" db="EMBL/GenBank/DDBJ databases">
        <authorList>
            <person name="Chiriac C."/>
            <person name="Salcher M."/>
            <person name="Ghai R."/>
            <person name="Kavagutti S V."/>
        </authorList>
    </citation>
    <scope>NUCLEOTIDE SEQUENCE</scope>
</reference>
<dbReference type="AlphaFoldDB" id="A0A6J6WPI8"/>